<dbReference type="RefSeq" id="WP_167450561.1">
    <property type="nucleotide sequence ID" value="NZ_CAWNOJ010000050.1"/>
</dbReference>
<proteinExistence type="predicted"/>
<evidence type="ECO:0000313" key="2">
    <source>
        <dbReference type="EMBL" id="RKE91201.1"/>
    </source>
</evidence>
<sequence>MTNYNYDDIKGQAAFSLLQTALLTGQKMEIQCNGEWVTGIWVGEGAGQTVDKGFP</sequence>
<organism evidence="1 3">
    <name type="scientific">Xenorhabdus ehlersii</name>
    <dbReference type="NCBI Taxonomy" id="290111"/>
    <lineage>
        <taxon>Bacteria</taxon>
        <taxon>Pseudomonadati</taxon>
        <taxon>Pseudomonadota</taxon>
        <taxon>Gammaproteobacteria</taxon>
        <taxon>Enterobacterales</taxon>
        <taxon>Morganellaceae</taxon>
        <taxon>Xenorhabdus</taxon>
    </lineage>
</organism>
<dbReference type="AlphaFoldDB" id="A0A2D0IK54"/>
<keyword evidence="4" id="KW-1185">Reference proteome</keyword>
<dbReference type="Proteomes" id="UP000225605">
    <property type="component" value="Unassembled WGS sequence"/>
</dbReference>
<name>A0A2D0IK54_9GAMM</name>
<dbReference type="EMBL" id="RAQI01000002">
    <property type="protein sequence ID" value="RKE91201.1"/>
    <property type="molecule type" value="Genomic_DNA"/>
</dbReference>
<evidence type="ECO:0000313" key="3">
    <source>
        <dbReference type="Proteomes" id="UP000225605"/>
    </source>
</evidence>
<reference evidence="2 4" key="2">
    <citation type="submission" date="2018-09" db="EMBL/GenBank/DDBJ databases">
        <title>Genomic Encyclopedia of Archaeal and Bacterial Type Strains, Phase II (KMG-II): from individual species to whole genera.</title>
        <authorList>
            <person name="Goeker M."/>
        </authorList>
    </citation>
    <scope>NUCLEOTIDE SEQUENCE [LARGE SCALE GENOMIC DNA]</scope>
    <source>
        <strain evidence="2 4">DSM 16337</strain>
    </source>
</reference>
<dbReference type="Proteomes" id="UP000283568">
    <property type="component" value="Unassembled WGS sequence"/>
</dbReference>
<comment type="caution">
    <text evidence="1">The sequence shown here is derived from an EMBL/GenBank/DDBJ whole genome shotgun (WGS) entry which is preliminary data.</text>
</comment>
<protein>
    <submittedName>
        <fullName evidence="1">Uncharacterized protein</fullName>
    </submittedName>
</protein>
<accession>A0A2D0IK54</accession>
<dbReference type="EMBL" id="NIBT01000037">
    <property type="protein sequence ID" value="PHM22150.1"/>
    <property type="molecule type" value="Genomic_DNA"/>
</dbReference>
<reference evidence="1 3" key="1">
    <citation type="journal article" date="2017" name="Nat. Microbiol.">
        <title>Natural product diversity associated with the nematode symbionts Photorhabdus and Xenorhabdus.</title>
        <authorList>
            <person name="Tobias N.J."/>
            <person name="Wolff H."/>
            <person name="Djahanschiri B."/>
            <person name="Grundmann F."/>
            <person name="Kronenwerth M."/>
            <person name="Shi Y.M."/>
            <person name="Simonyi S."/>
            <person name="Grun P."/>
            <person name="Shapiro-Ilan D."/>
            <person name="Pidot S.J."/>
            <person name="Stinear T.P."/>
            <person name="Ebersberger I."/>
            <person name="Bode H.B."/>
        </authorList>
    </citation>
    <scope>NUCLEOTIDE SEQUENCE [LARGE SCALE GENOMIC DNA]</scope>
    <source>
        <strain evidence="1 3">DSM 16337</strain>
    </source>
</reference>
<evidence type="ECO:0000313" key="4">
    <source>
        <dbReference type="Proteomes" id="UP000283568"/>
    </source>
</evidence>
<gene>
    <name evidence="2" type="ORF">BDE27_1410</name>
    <name evidence="1" type="ORF">Xehl_03903</name>
</gene>
<evidence type="ECO:0000313" key="1">
    <source>
        <dbReference type="EMBL" id="PHM22150.1"/>
    </source>
</evidence>